<comment type="caution">
    <text evidence="1">The sequence shown here is derived from an EMBL/GenBank/DDBJ whole genome shotgun (WGS) entry which is preliminary data.</text>
</comment>
<evidence type="ECO:0000313" key="1">
    <source>
        <dbReference type="EMBL" id="TDU28215.1"/>
    </source>
</evidence>
<dbReference type="OrthoDB" id="4380123at2"/>
<keyword evidence="2" id="KW-1185">Reference proteome</keyword>
<dbReference type="Pfam" id="PF05742">
    <property type="entry name" value="TANGO2"/>
    <property type="match status" value="1"/>
</dbReference>
<dbReference type="PANTHER" id="PTHR17985">
    <property type="entry name" value="SER/THR-RICH PROTEIN T10 IN DGCR REGION"/>
    <property type="match status" value="1"/>
</dbReference>
<protein>
    <submittedName>
        <fullName evidence="1">Uncharacterized protein with NRDE domain</fullName>
    </submittedName>
</protein>
<gene>
    <name evidence="1" type="ORF">DFR24_2580</name>
</gene>
<name>A0A4R7P382_9GAMM</name>
<dbReference type="Gene3D" id="3.60.60.10">
    <property type="entry name" value="Penicillin V Acylase, Chain A"/>
    <property type="match status" value="1"/>
</dbReference>
<proteinExistence type="predicted"/>
<dbReference type="RefSeq" id="WP_133881789.1">
    <property type="nucleotide sequence ID" value="NZ_MWIN01000027.1"/>
</dbReference>
<dbReference type="PANTHER" id="PTHR17985:SF8">
    <property type="entry name" value="TRANSPORT AND GOLGI ORGANIZATION PROTEIN 2 HOMOLOG"/>
    <property type="match status" value="1"/>
</dbReference>
<sequence length="259" mass="28096">MCLIALAWKAQPQHPLVLVANRDEFHARAAAPLAWWDDAPLVLAGRDLQEGGAWLGVSRSGRVAAVTNVRGPDAAVRKPLSRGQLVADFLRGDDSAAAYADRLEHEAAGYGGFNLLLCDGDELRYVTNRPRFLSEDVAPGVHALSNAQLDTPWPKARRARAVVENVILRESPGEAIDDAELLAVMADASQAPDEALPLTGVSLEMERLLSSPFIRTPTYGTRCTSLLRISHTGEIRLLERRFGPDGLPSGESRETFVVT</sequence>
<dbReference type="AlphaFoldDB" id="A0A4R7P382"/>
<dbReference type="EMBL" id="SOBT01000009">
    <property type="protein sequence ID" value="TDU28215.1"/>
    <property type="molecule type" value="Genomic_DNA"/>
</dbReference>
<organism evidence="1 2">
    <name type="scientific">Panacagrimonas perspica</name>
    <dbReference type="NCBI Taxonomy" id="381431"/>
    <lineage>
        <taxon>Bacteria</taxon>
        <taxon>Pseudomonadati</taxon>
        <taxon>Pseudomonadota</taxon>
        <taxon>Gammaproteobacteria</taxon>
        <taxon>Nevskiales</taxon>
        <taxon>Nevskiaceae</taxon>
        <taxon>Panacagrimonas</taxon>
    </lineage>
</organism>
<dbReference type="Proteomes" id="UP000295341">
    <property type="component" value="Unassembled WGS sequence"/>
</dbReference>
<accession>A0A4R7P382</accession>
<reference evidence="1 2" key="1">
    <citation type="submission" date="2019-03" db="EMBL/GenBank/DDBJ databases">
        <title>Genomic Encyclopedia of Type Strains, Phase IV (KMG-IV): sequencing the most valuable type-strain genomes for metagenomic binning, comparative biology and taxonomic classification.</title>
        <authorList>
            <person name="Goeker M."/>
        </authorList>
    </citation>
    <scope>NUCLEOTIDE SEQUENCE [LARGE SCALE GENOMIC DNA]</scope>
    <source>
        <strain evidence="1 2">DSM 26377</strain>
    </source>
</reference>
<evidence type="ECO:0000313" key="2">
    <source>
        <dbReference type="Proteomes" id="UP000295341"/>
    </source>
</evidence>
<dbReference type="InterPro" id="IPR008551">
    <property type="entry name" value="TANGO2"/>
</dbReference>